<protein>
    <submittedName>
        <fullName evidence="2">HEPN domain</fullName>
    </submittedName>
</protein>
<reference evidence="3" key="1">
    <citation type="submission" date="2013-03" db="EMBL/GenBank/DDBJ databases">
        <title>Genome sequence of Chthonomonas calidirosea, the first sequenced genome from the Armatimonadetes phylum (formally candidate division OP10).</title>
        <authorList>
            <person name="Lee K.C.Y."/>
            <person name="Morgan X.C."/>
            <person name="Dunfield P.F."/>
            <person name="Tamas I."/>
            <person name="Houghton K.M."/>
            <person name="Vyssotski M."/>
            <person name="Ryan J.L.J."/>
            <person name="Lagutin K."/>
            <person name="McDonald I.R."/>
            <person name="Stott M.B."/>
        </authorList>
    </citation>
    <scope>NUCLEOTIDE SEQUENCE [LARGE SCALE GENOMIC DNA]</scope>
    <source>
        <strain evidence="3">DSM 23976 / ICMP 18418 / T49</strain>
    </source>
</reference>
<dbReference type="EMBL" id="HF951689">
    <property type="protein sequence ID" value="CCW33859.1"/>
    <property type="molecule type" value="Genomic_DNA"/>
</dbReference>
<dbReference type="HOGENOM" id="CLU_159848_0_0_0"/>
<dbReference type="RefSeq" id="WP_016481424.1">
    <property type="nucleotide sequence ID" value="NC_021487.1"/>
</dbReference>
<keyword evidence="3" id="KW-1185">Reference proteome</keyword>
<dbReference type="AlphaFoldDB" id="S0ESK4"/>
<sequence>MAFDWREFLDLARALRSSFETSPLMEAASRSAVSRAYYAAFCHTRSYAEKHLKFQRTTAGIVHKLLREHLGQQGPEGKEIADKLRDLHGWRKRCDYEDTVSNLNNMAIEAISTAEAIISKLSESGHAR</sequence>
<dbReference type="OrthoDB" id="6174209at2"/>
<evidence type="ECO:0000313" key="3">
    <source>
        <dbReference type="Proteomes" id="UP000014227"/>
    </source>
</evidence>
<dbReference type="Gene3D" id="1.20.120.330">
    <property type="entry name" value="Nucleotidyltransferases domain 2"/>
    <property type="match status" value="1"/>
</dbReference>
<organism evidence="2 3">
    <name type="scientific">Chthonomonas calidirosea (strain DSM 23976 / ICMP 18418 / T49)</name>
    <dbReference type="NCBI Taxonomy" id="1303518"/>
    <lineage>
        <taxon>Bacteria</taxon>
        <taxon>Bacillati</taxon>
        <taxon>Armatimonadota</taxon>
        <taxon>Chthonomonadia</taxon>
        <taxon>Chthonomonadales</taxon>
        <taxon>Chthonomonadaceae</taxon>
        <taxon>Chthonomonas</taxon>
    </lineage>
</organism>
<name>S0ESK4_CHTCT</name>
<dbReference type="eggNOG" id="ENOG5033C7E">
    <property type="taxonomic scope" value="Bacteria"/>
</dbReference>
<gene>
    <name evidence="2" type="ORF">CCALI_00019</name>
</gene>
<dbReference type="Proteomes" id="UP000014227">
    <property type="component" value="Chromosome I"/>
</dbReference>
<dbReference type="KEGG" id="ccz:CCALI_00019"/>
<evidence type="ECO:0000313" key="2">
    <source>
        <dbReference type="EMBL" id="CCW33859.1"/>
    </source>
</evidence>
<accession>S0ESK4</accession>
<proteinExistence type="predicted"/>
<dbReference type="Pfam" id="PF05168">
    <property type="entry name" value="HEPN"/>
    <property type="match status" value="1"/>
</dbReference>
<dbReference type="InParanoid" id="S0ESK4"/>
<evidence type="ECO:0000259" key="1">
    <source>
        <dbReference type="Pfam" id="PF05168"/>
    </source>
</evidence>
<feature type="domain" description="HEPN" evidence="1">
    <location>
        <begin position="30"/>
        <end position="121"/>
    </location>
</feature>
<dbReference type="InterPro" id="IPR007842">
    <property type="entry name" value="HEPN_dom"/>
</dbReference>